<sequence>MFVSLLLVSCLAGDLTFLEPRAARFAGQTAVALAFDGDVDELLGIELFVNGESVHYFEETPFETTLDFSRFSEGELVLRAVATFFGDRTTAVELKGVNYPHFHETDVRLVRVPIKVDRRKETDTLALPDFVLKENGKPQNLEYLLDENHPLDLVLVLDFSGSMEGRVPILLRGVSNLLNRLHARDRVQVIGFNVRVFEVSPPETNKDLVKRRLFAVKPDGATNLYGAVYSGVKLLAKSNQRRALLVFTDGRHDLDDAPDHYKRGLVDCIDLAVSNGVPIYTLGIGGDTDPDILAELALRTGGTYFALKTGKQVRGAFDAIGGQLSDQYLLCYYTQSRFQGWHDIEVSLQRPVKAVTYPGRLYFSDP</sequence>
<dbReference type="CDD" id="cd00198">
    <property type="entry name" value="vWFA"/>
    <property type="match status" value="1"/>
</dbReference>
<dbReference type="Gene3D" id="3.40.50.410">
    <property type="entry name" value="von Willebrand factor, type A domain"/>
    <property type="match status" value="1"/>
</dbReference>
<accession>A0A8J7Q246</accession>
<keyword evidence="3" id="KW-1185">Reference proteome</keyword>
<dbReference type="PROSITE" id="PS50234">
    <property type="entry name" value="VWFA"/>
    <property type="match status" value="1"/>
</dbReference>
<gene>
    <name evidence="2" type="ORF">J3U88_11585</name>
</gene>
<dbReference type="AlphaFoldDB" id="A0A8J7Q246"/>
<dbReference type="PANTHER" id="PTHR10579">
    <property type="entry name" value="CALCIUM-ACTIVATED CHLORIDE CHANNEL REGULATOR"/>
    <property type="match status" value="1"/>
</dbReference>
<name>A0A8J7Q246_9BACT</name>
<dbReference type="SMART" id="SM00327">
    <property type="entry name" value="VWA"/>
    <property type="match status" value="1"/>
</dbReference>
<dbReference type="Pfam" id="PF00092">
    <property type="entry name" value="VWA"/>
    <property type="match status" value="1"/>
</dbReference>
<feature type="domain" description="VWFA" evidence="1">
    <location>
        <begin position="152"/>
        <end position="320"/>
    </location>
</feature>
<evidence type="ECO:0000313" key="2">
    <source>
        <dbReference type="EMBL" id="MBO1319102.1"/>
    </source>
</evidence>
<dbReference type="EMBL" id="JAFREP010000008">
    <property type="protein sequence ID" value="MBO1319102.1"/>
    <property type="molecule type" value="Genomic_DNA"/>
</dbReference>
<dbReference type="PANTHER" id="PTHR10579:SF43">
    <property type="entry name" value="ZINC FINGER (C3HC4-TYPE RING FINGER) FAMILY PROTEIN"/>
    <property type="match status" value="1"/>
</dbReference>
<evidence type="ECO:0000313" key="3">
    <source>
        <dbReference type="Proteomes" id="UP000664417"/>
    </source>
</evidence>
<organism evidence="2 3">
    <name type="scientific">Acanthopleuribacter pedis</name>
    <dbReference type="NCBI Taxonomy" id="442870"/>
    <lineage>
        <taxon>Bacteria</taxon>
        <taxon>Pseudomonadati</taxon>
        <taxon>Acidobacteriota</taxon>
        <taxon>Holophagae</taxon>
        <taxon>Acanthopleuribacterales</taxon>
        <taxon>Acanthopleuribacteraceae</taxon>
        <taxon>Acanthopleuribacter</taxon>
    </lineage>
</organism>
<proteinExistence type="predicted"/>
<dbReference type="InterPro" id="IPR002035">
    <property type="entry name" value="VWF_A"/>
</dbReference>
<reference evidence="2" key="1">
    <citation type="submission" date="2021-03" db="EMBL/GenBank/DDBJ databases">
        <authorList>
            <person name="Wang G."/>
        </authorList>
    </citation>
    <scope>NUCLEOTIDE SEQUENCE</scope>
    <source>
        <strain evidence="2">KCTC 12899</strain>
    </source>
</reference>
<comment type="caution">
    <text evidence="2">The sequence shown here is derived from an EMBL/GenBank/DDBJ whole genome shotgun (WGS) entry which is preliminary data.</text>
</comment>
<dbReference type="SUPFAM" id="SSF53300">
    <property type="entry name" value="vWA-like"/>
    <property type="match status" value="1"/>
</dbReference>
<protein>
    <submittedName>
        <fullName evidence="2">VWA domain-containing protein</fullName>
    </submittedName>
</protein>
<dbReference type="InterPro" id="IPR051266">
    <property type="entry name" value="CLCR"/>
</dbReference>
<dbReference type="InterPro" id="IPR036465">
    <property type="entry name" value="vWFA_dom_sf"/>
</dbReference>
<evidence type="ECO:0000259" key="1">
    <source>
        <dbReference type="PROSITE" id="PS50234"/>
    </source>
</evidence>
<dbReference type="Proteomes" id="UP000664417">
    <property type="component" value="Unassembled WGS sequence"/>
</dbReference>